<dbReference type="InterPro" id="IPR001841">
    <property type="entry name" value="Znf_RING"/>
</dbReference>
<dbReference type="InterPro" id="IPR000315">
    <property type="entry name" value="Znf_B-box"/>
</dbReference>
<feature type="region of interest" description="Disordered" evidence="10">
    <location>
        <begin position="172"/>
        <end position="193"/>
    </location>
</feature>
<dbReference type="OMA" id="RWYWEVN"/>
<keyword evidence="4" id="KW-0479">Metal-binding</keyword>
<sequence length="649" mass="72368">MGSSLDTPARCPLCNEHTGDPVTLKCNHRFCQRCIGDLWSTTPNGPYHCPEWRCQTVYHTLPFDRNSIRQGPPVTNRAARSSSVVGTTGTSEAPNRFKAVLRGGQIRILSVSSTEVDICDATPLATPKKDTPATANEALPKIPASPTQSDFFFGVSPFAKNKSPLHNVSNSPPIPNNNPTFASGSPSRVGISSMSESKNASSVPCHWCPRTGCQPAVKTCLVCGASMCKEHLRPHLDSPVFHNHTLVAPVEDLSSWRCQEHQEINRIYCRQCGVCVCTVCTVIGSHRDHVCVGIKEAERELRGNLKEEINQLQDIEKRAKDRVTELTEKKKSEARVGVQHQYTAIREALDQEEKSALQCVTMEESRVLGGLEEKLVHLRSSLQSIQQGLHILEGLADAKEDKQIQAQAFIMEYSKTARLNLGSCMEQFEPLEEVDQARLKCLQNWAEKRLDAVIITVPGKDRDLYRLLYGSVPLLDADTAHPKLQLFDNNRRVVYSDVQQAYTEHEARFSSFPQVLASGALEGGRWYWEVNVSMAEGRWKVGLCEGQIERKGQKDNSRLGFNSFSWCLAYDRGRVEALHNKVVEPVDADELQMVGVFLDFEEGVVSFFNVSPGGSLTLMHSYKHRFTDPLYPAFSVSKTHLAICDLFQP</sequence>
<evidence type="ECO:0000256" key="1">
    <source>
        <dbReference type="ARBA" id="ARBA00004496"/>
    </source>
</evidence>
<protein>
    <submittedName>
        <fullName evidence="14">Uncharacterized protein</fullName>
    </submittedName>
</protein>
<dbReference type="PROSITE" id="PS50089">
    <property type="entry name" value="ZF_RING_2"/>
    <property type="match status" value="1"/>
</dbReference>
<name>A0A3Q3WUA9_MOLML</name>
<feature type="coiled-coil region" evidence="9">
    <location>
        <begin position="295"/>
        <end position="329"/>
    </location>
</feature>
<dbReference type="Pfam" id="PF00097">
    <property type="entry name" value="zf-C3HC4"/>
    <property type="match status" value="1"/>
</dbReference>
<dbReference type="PANTHER" id="PTHR25465:SF35">
    <property type="entry name" value="E3 UBIQUITIN_ISG15 LIGASE TRIM25-RELATED"/>
    <property type="match status" value="1"/>
</dbReference>
<keyword evidence="3" id="KW-0399">Innate immunity</keyword>
<dbReference type="SMART" id="SM00184">
    <property type="entry name" value="RING"/>
    <property type="match status" value="1"/>
</dbReference>
<dbReference type="PRINTS" id="PR01407">
    <property type="entry name" value="BUTYPHLNCDUF"/>
</dbReference>
<dbReference type="InterPro" id="IPR043136">
    <property type="entry name" value="B30.2/SPRY_sf"/>
</dbReference>
<dbReference type="PANTHER" id="PTHR25465">
    <property type="entry name" value="B-BOX DOMAIN CONTAINING"/>
    <property type="match status" value="1"/>
</dbReference>
<feature type="region of interest" description="Disordered" evidence="10">
    <location>
        <begin position="68"/>
        <end position="91"/>
    </location>
</feature>
<dbReference type="Pfam" id="PF00622">
    <property type="entry name" value="SPRY"/>
    <property type="match status" value="1"/>
</dbReference>
<dbReference type="PROSITE" id="PS50119">
    <property type="entry name" value="ZF_BBOX"/>
    <property type="match status" value="1"/>
</dbReference>
<dbReference type="Gene3D" id="3.30.40.10">
    <property type="entry name" value="Zinc/RING finger domain, C3HC4 (zinc finger)"/>
    <property type="match status" value="1"/>
</dbReference>
<dbReference type="SUPFAM" id="SSF49899">
    <property type="entry name" value="Concanavalin A-like lectins/glucanases"/>
    <property type="match status" value="1"/>
</dbReference>
<evidence type="ECO:0000259" key="11">
    <source>
        <dbReference type="PROSITE" id="PS50089"/>
    </source>
</evidence>
<feature type="domain" description="B30.2/SPRY" evidence="13">
    <location>
        <begin position="452"/>
        <end position="649"/>
    </location>
</feature>
<dbReference type="Pfam" id="PF13765">
    <property type="entry name" value="PRY"/>
    <property type="match status" value="1"/>
</dbReference>
<dbReference type="Proteomes" id="UP000261620">
    <property type="component" value="Unplaced"/>
</dbReference>
<keyword evidence="15" id="KW-1185">Reference proteome</keyword>
<dbReference type="Gene3D" id="2.60.120.920">
    <property type="match status" value="1"/>
</dbReference>
<accession>A0A3Q3WUA9</accession>
<dbReference type="SMART" id="SM00336">
    <property type="entry name" value="BBOX"/>
    <property type="match status" value="1"/>
</dbReference>
<dbReference type="SMART" id="SM00589">
    <property type="entry name" value="PRY"/>
    <property type="match status" value="1"/>
</dbReference>
<dbReference type="InterPro" id="IPR001870">
    <property type="entry name" value="B30.2/SPRY"/>
</dbReference>
<feature type="domain" description="B box-type" evidence="12">
    <location>
        <begin position="253"/>
        <end position="294"/>
    </location>
</feature>
<dbReference type="InterPro" id="IPR006574">
    <property type="entry name" value="PRY"/>
</dbReference>
<evidence type="ECO:0000256" key="8">
    <source>
        <dbReference type="PROSITE-ProRule" id="PRU00024"/>
    </source>
</evidence>
<dbReference type="AlphaFoldDB" id="A0A3Q3WUA9"/>
<dbReference type="InterPro" id="IPR013083">
    <property type="entry name" value="Znf_RING/FYVE/PHD"/>
</dbReference>
<feature type="domain" description="RING-type" evidence="11">
    <location>
        <begin position="11"/>
        <end position="53"/>
    </location>
</feature>
<dbReference type="InterPro" id="IPR013320">
    <property type="entry name" value="ConA-like_dom_sf"/>
</dbReference>
<dbReference type="GO" id="GO:0045087">
    <property type="term" value="P:innate immune response"/>
    <property type="evidence" value="ECO:0007669"/>
    <property type="project" value="UniProtKB-KW"/>
</dbReference>
<evidence type="ECO:0000256" key="7">
    <source>
        <dbReference type="ARBA" id="ARBA00022859"/>
    </source>
</evidence>
<comment type="subcellular location">
    <subcellularLocation>
        <location evidence="1">Cytoplasm</location>
    </subcellularLocation>
</comment>
<dbReference type="STRING" id="94237.ENSMMOP00000016057"/>
<evidence type="ECO:0000256" key="10">
    <source>
        <dbReference type="SAM" id="MobiDB-lite"/>
    </source>
</evidence>
<dbReference type="InterPro" id="IPR003877">
    <property type="entry name" value="SPRY_dom"/>
</dbReference>
<dbReference type="SMART" id="SM00449">
    <property type="entry name" value="SPRY"/>
    <property type="match status" value="1"/>
</dbReference>
<dbReference type="InterPro" id="IPR018957">
    <property type="entry name" value="Znf_C3HC4_RING-type"/>
</dbReference>
<evidence type="ECO:0000256" key="4">
    <source>
        <dbReference type="ARBA" id="ARBA00022723"/>
    </source>
</evidence>
<evidence type="ECO:0000313" key="14">
    <source>
        <dbReference type="Ensembl" id="ENSMMOP00000016057.1"/>
    </source>
</evidence>
<evidence type="ECO:0000256" key="2">
    <source>
        <dbReference type="ARBA" id="ARBA00022490"/>
    </source>
</evidence>
<keyword evidence="7" id="KW-0391">Immunity</keyword>
<dbReference type="Gene3D" id="4.10.830.40">
    <property type="match status" value="1"/>
</dbReference>
<evidence type="ECO:0000313" key="15">
    <source>
        <dbReference type="Proteomes" id="UP000261620"/>
    </source>
</evidence>
<dbReference type="Gene3D" id="3.30.160.60">
    <property type="entry name" value="Classic Zinc Finger"/>
    <property type="match status" value="1"/>
</dbReference>
<dbReference type="GO" id="GO:0005737">
    <property type="term" value="C:cytoplasm"/>
    <property type="evidence" value="ECO:0007669"/>
    <property type="project" value="UniProtKB-SubCell"/>
</dbReference>
<organism evidence="14 15">
    <name type="scientific">Mola mola</name>
    <name type="common">Ocean sunfish</name>
    <name type="synonym">Tetraodon mola</name>
    <dbReference type="NCBI Taxonomy" id="94237"/>
    <lineage>
        <taxon>Eukaryota</taxon>
        <taxon>Metazoa</taxon>
        <taxon>Chordata</taxon>
        <taxon>Craniata</taxon>
        <taxon>Vertebrata</taxon>
        <taxon>Euteleostomi</taxon>
        <taxon>Actinopterygii</taxon>
        <taxon>Neopterygii</taxon>
        <taxon>Teleostei</taxon>
        <taxon>Neoteleostei</taxon>
        <taxon>Acanthomorphata</taxon>
        <taxon>Eupercaria</taxon>
        <taxon>Tetraodontiformes</taxon>
        <taxon>Molidae</taxon>
        <taxon>Mola</taxon>
    </lineage>
</organism>
<feature type="compositionally biased region" description="Low complexity" evidence="10">
    <location>
        <begin position="81"/>
        <end position="91"/>
    </location>
</feature>
<dbReference type="SUPFAM" id="SSF57850">
    <property type="entry name" value="RING/U-box"/>
    <property type="match status" value="1"/>
</dbReference>
<dbReference type="GO" id="GO:0008270">
    <property type="term" value="F:zinc ion binding"/>
    <property type="evidence" value="ECO:0007669"/>
    <property type="project" value="UniProtKB-KW"/>
</dbReference>
<dbReference type="InterPro" id="IPR003879">
    <property type="entry name" value="Butyrophylin_SPRY"/>
</dbReference>
<keyword evidence="2" id="KW-0963">Cytoplasm</keyword>
<dbReference type="Ensembl" id="ENSMMOT00000016323.1">
    <property type="protein sequence ID" value="ENSMMOP00000016057.1"/>
    <property type="gene ID" value="ENSMMOG00000012255.1"/>
</dbReference>
<evidence type="ECO:0000259" key="12">
    <source>
        <dbReference type="PROSITE" id="PS50119"/>
    </source>
</evidence>
<dbReference type="PROSITE" id="PS50188">
    <property type="entry name" value="B302_SPRY"/>
    <property type="match status" value="1"/>
</dbReference>
<evidence type="ECO:0000256" key="6">
    <source>
        <dbReference type="ARBA" id="ARBA00022833"/>
    </source>
</evidence>
<keyword evidence="5 8" id="KW-0863">Zinc-finger</keyword>
<dbReference type="PROSITE" id="PS00518">
    <property type="entry name" value="ZF_RING_1"/>
    <property type="match status" value="1"/>
</dbReference>
<reference evidence="14" key="2">
    <citation type="submission" date="2025-09" db="UniProtKB">
        <authorList>
            <consortium name="Ensembl"/>
        </authorList>
    </citation>
    <scope>IDENTIFICATION</scope>
</reference>
<feature type="compositionally biased region" description="Polar residues" evidence="10">
    <location>
        <begin position="180"/>
        <end position="193"/>
    </location>
</feature>
<evidence type="ECO:0000256" key="9">
    <source>
        <dbReference type="SAM" id="Coils"/>
    </source>
</evidence>
<dbReference type="SUPFAM" id="SSF57845">
    <property type="entry name" value="B-box zinc-binding domain"/>
    <property type="match status" value="1"/>
</dbReference>
<evidence type="ECO:0000256" key="5">
    <source>
        <dbReference type="ARBA" id="ARBA00022771"/>
    </source>
</evidence>
<keyword evidence="9" id="KW-0175">Coiled coil</keyword>
<reference evidence="14" key="1">
    <citation type="submission" date="2025-08" db="UniProtKB">
        <authorList>
            <consortium name="Ensembl"/>
        </authorList>
    </citation>
    <scope>IDENTIFICATION</scope>
</reference>
<evidence type="ECO:0000259" key="13">
    <source>
        <dbReference type="PROSITE" id="PS50188"/>
    </source>
</evidence>
<dbReference type="Pfam" id="PF00643">
    <property type="entry name" value="zf-B_box"/>
    <property type="match status" value="1"/>
</dbReference>
<evidence type="ECO:0000256" key="3">
    <source>
        <dbReference type="ARBA" id="ARBA00022588"/>
    </source>
</evidence>
<dbReference type="InterPro" id="IPR051051">
    <property type="entry name" value="E3_ubiq-ligase_TRIM/RNF"/>
</dbReference>
<proteinExistence type="predicted"/>
<keyword evidence="6" id="KW-0862">Zinc</keyword>
<dbReference type="InterPro" id="IPR017907">
    <property type="entry name" value="Znf_RING_CS"/>
</dbReference>